<dbReference type="EMBL" id="LWDV01000009">
    <property type="protein sequence ID" value="OCL26330.1"/>
    <property type="molecule type" value="Genomic_DNA"/>
</dbReference>
<dbReference type="Pfam" id="PF07293">
    <property type="entry name" value="DUF1450"/>
    <property type="match status" value="1"/>
</dbReference>
<comment type="caution">
    <text evidence="1">The sequence shown here is derived from an EMBL/GenBank/DDBJ whole genome shotgun (WGS) entry which is preliminary data.</text>
</comment>
<proteinExistence type="predicted"/>
<gene>
    <name evidence="1" type="ORF">U472_09995</name>
</gene>
<evidence type="ECO:0000313" key="2">
    <source>
        <dbReference type="Proteomes" id="UP000093514"/>
    </source>
</evidence>
<accession>A0A1C0A7Y2</accession>
<sequence>MAEVHFCKKNLSQGVDKLIGQMEEGLADVEVKLERCLEFCEDCASRPIAITNGYFIKDDSIEGLYEQIREELK</sequence>
<keyword evidence="2" id="KW-1185">Reference proteome</keyword>
<dbReference type="Proteomes" id="UP000093514">
    <property type="component" value="Unassembled WGS sequence"/>
</dbReference>
<name>A0A1C0A7Y2_9FIRM</name>
<dbReference type="AlphaFoldDB" id="A0A1C0A7Y2"/>
<evidence type="ECO:0008006" key="3">
    <source>
        <dbReference type="Google" id="ProtNLM"/>
    </source>
</evidence>
<dbReference type="InterPro" id="IPR009910">
    <property type="entry name" value="DUF1450"/>
</dbReference>
<evidence type="ECO:0000313" key="1">
    <source>
        <dbReference type="EMBL" id="OCL26330.1"/>
    </source>
</evidence>
<reference evidence="1 2" key="2">
    <citation type="submission" date="2016-08" db="EMBL/GenBank/DDBJ databases">
        <title>Orenia metallireducens sp. nov. strain Z6, a Novel Metal-reducing Firmicute from the Deep Subsurface.</title>
        <authorList>
            <person name="Maxim B.I."/>
            <person name="Kenneth K."/>
            <person name="Flynn T.M."/>
            <person name="Oloughlin E.J."/>
            <person name="Locke R.A."/>
            <person name="Weber J.R."/>
            <person name="Egan S.M."/>
            <person name="Mackie R.I."/>
            <person name="Cann I.K."/>
        </authorList>
    </citation>
    <scope>NUCLEOTIDE SEQUENCE [LARGE SCALE GENOMIC DNA]</scope>
    <source>
        <strain evidence="1 2">Z6</strain>
    </source>
</reference>
<reference evidence="2" key="1">
    <citation type="submission" date="2016-07" db="EMBL/GenBank/DDBJ databases">
        <authorList>
            <person name="Florea S."/>
            <person name="Webb J.S."/>
            <person name="Jaromczyk J."/>
            <person name="Schardl C.L."/>
        </authorList>
    </citation>
    <scope>NUCLEOTIDE SEQUENCE [LARGE SCALE GENOMIC DNA]</scope>
    <source>
        <strain evidence="2">Z6</strain>
    </source>
</reference>
<organism evidence="1 2">
    <name type="scientific">Orenia metallireducens</name>
    <dbReference type="NCBI Taxonomy" id="1413210"/>
    <lineage>
        <taxon>Bacteria</taxon>
        <taxon>Bacillati</taxon>
        <taxon>Bacillota</taxon>
        <taxon>Clostridia</taxon>
        <taxon>Halanaerobiales</taxon>
        <taxon>Halobacteroidaceae</taxon>
        <taxon>Orenia</taxon>
    </lineage>
</organism>
<dbReference type="RefSeq" id="WP_068718043.1">
    <property type="nucleotide sequence ID" value="NZ_LWDV01000009.1"/>
</dbReference>
<protein>
    <recommendedName>
        <fullName evidence="3">DUF1450 domain-containing protein</fullName>
    </recommendedName>
</protein>
<dbReference type="OrthoDB" id="1684419at2"/>